<protein>
    <submittedName>
        <fullName evidence="1">Uncharacterized protein</fullName>
    </submittedName>
</protein>
<dbReference type="EMBL" id="MU117967">
    <property type="protein sequence ID" value="KAF9652659.1"/>
    <property type="molecule type" value="Genomic_DNA"/>
</dbReference>
<accession>A0ACB6ZT69</accession>
<reference evidence="1" key="1">
    <citation type="submission" date="2019-10" db="EMBL/GenBank/DDBJ databases">
        <authorList>
            <consortium name="DOE Joint Genome Institute"/>
            <person name="Kuo A."/>
            <person name="Miyauchi S."/>
            <person name="Kiss E."/>
            <person name="Drula E."/>
            <person name="Kohler A."/>
            <person name="Sanchez-Garcia M."/>
            <person name="Andreopoulos B."/>
            <person name="Barry K.W."/>
            <person name="Bonito G."/>
            <person name="Buee M."/>
            <person name="Carver A."/>
            <person name="Chen C."/>
            <person name="Cichocki N."/>
            <person name="Clum A."/>
            <person name="Culley D."/>
            <person name="Crous P.W."/>
            <person name="Fauchery L."/>
            <person name="Girlanda M."/>
            <person name="Hayes R."/>
            <person name="Keri Z."/>
            <person name="Labutti K."/>
            <person name="Lipzen A."/>
            <person name="Lombard V."/>
            <person name="Magnuson J."/>
            <person name="Maillard F."/>
            <person name="Morin E."/>
            <person name="Murat C."/>
            <person name="Nolan M."/>
            <person name="Ohm R."/>
            <person name="Pangilinan J."/>
            <person name="Pereira M."/>
            <person name="Perotto S."/>
            <person name="Peter M."/>
            <person name="Riley R."/>
            <person name="Sitrit Y."/>
            <person name="Stielow B."/>
            <person name="Szollosi G."/>
            <person name="Zifcakova L."/>
            <person name="Stursova M."/>
            <person name="Spatafora J.W."/>
            <person name="Tedersoo L."/>
            <person name="Vaario L.-M."/>
            <person name="Yamada A."/>
            <person name="Yan M."/>
            <person name="Wang P."/>
            <person name="Xu J."/>
            <person name="Bruns T."/>
            <person name="Baldrian P."/>
            <person name="Vilgalys R."/>
            <person name="Henrissat B."/>
            <person name="Grigoriev I.V."/>
            <person name="Hibbett D."/>
            <person name="Nagy L.G."/>
            <person name="Martin F.M."/>
        </authorList>
    </citation>
    <scope>NUCLEOTIDE SEQUENCE</scope>
    <source>
        <strain evidence="1">P2</strain>
    </source>
</reference>
<proteinExistence type="predicted"/>
<evidence type="ECO:0000313" key="1">
    <source>
        <dbReference type="EMBL" id="KAF9652659.1"/>
    </source>
</evidence>
<keyword evidence="2" id="KW-1185">Reference proteome</keyword>
<name>A0ACB6ZT69_THEGA</name>
<evidence type="ECO:0000313" key="2">
    <source>
        <dbReference type="Proteomes" id="UP000886501"/>
    </source>
</evidence>
<organism evidence="1 2">
    <name type="scientific">Thelephora ganbajun</name>
    <name type="common">Ganba fungus</name>
    <dbReference type="NCBI Taxonomy" id="370292"/>
    <lineage>
        <taxon>Eukaryota</taxon>
        <taxon>Fungi</taxon>
        <taxon>Dikarya</taxon>
        <taxon>Basidiomycota</taxon>
        <taxon>Agaricomycotina</taxon>
        <taxon>Agaricomycetes</taxon>
        <taxon>Thelephorales</taxon>
        <taxon>Thelephoraceae</taxon>
        <taxon>Thelephora</taxon>
    </lineage>
</organism>
<comment type="caution">
    <text evidence="1">The sequence shown here is derived from an EMBL/GenBank/DDBJ whole genome shotgun (WGS) entry which is preliminary data.</text>
</comment>
<dbReference type="Proteomes" id="UP000886501">
    <property type="component" value="Unassembled WGS sequence"/>
</dbReference>
<gene>
    <name evidence="1" type="ORF">BDM02DRAFT_2541166</name>
</gene>
<sequence>MFTPPPSPLPPQESSPDQPAPAVSPEASHNAVLKRKRTSRLRWSILAVPAVLVLITLTTRYISHPVLFDSISGFLHEPHDSAEFDDWGLHKRHPSPQRGTVLHAARANNNPSSVTTVPTIPVNPPLPTPFPQPFDTTLSKNFSTQACIDFYTNMTLSLQFRQCRPFGLLAQYSSQFIDAQTNVTLLNNMVWGTCNTVLDGDTCFRNMDWFATSLKTQCTTELTQRNPFVVNTLNALGLYTISRNAGCQSNPATNAYCYIQAATLSDPSDLYFYQVQFGLRIPNNTRPSCSSCTKSLMSLYVSAISGQEGIKDDTVRSMLAQAYAHAARIATGVCGDGFVQNIAVDGSGSPGLSLSLSSLWFASLIGYISVVIF</sequence>
<reference evidence="1" key="2">
    <citation type="journal article" date="2020" name="Nat. Commun.">
        <title>Large-scale genome sequencing of mycorrhizal fungi provides insights into the early evolution of symbiotic traits.</title>
        <authorList>
            <person name="Miyauchi S."/>
            <person name="Kiss E."/>
            <person name="Kuo A."/>
            <person name="Drula E."/>
            <person name="Kohler A."/>
            <person name="Sanchez-Garcia M."/>
            <person name="Morin E."/>
            <person name="Andreopoulos B."/>
            <person name="Barry K.W."/>
            <person name="Bonito G."/>
            <person name="Buee M."/>
            <person name="Carver A."/>
            <person name="Chen C."/>
            <person name="Cichocki N."/>
            <person name="Clum A."/>
            <person name="Culley D."/>
            <person name="Crous P.W."/>
            <person name="Fauchery L."/>
            <person name="Girlanda M."/>
            <person name="Hayes R.D."/>
            <person name="Keri Z."/>
            <person name="LaButti K."/>
            <person name="Lipzen A."/>
            <person name="Lombard V."/>
            <person name="Magnuson J."/>
            <person name="Maillard F."/>
            <person name="Murat C."/>
            <person name="Nolan M."/>
            <person name="Ohm R.A."/>
            <person name="Pangilinan J."/>
            <person name="Pereira M.F."/>
            <person name="Perotto S."/>
            <person name="Peter M."/>
            <person name="Pfister S."/>
            <person name="Riley R."/>
            <person name="Sitrit Y."/>
            <person name="Stielow J.B."/>
            <person name="Szollosi G."/>
            <person name="Zifcakova L."/>
            <person name="Stursova M."/>
            <person name="Spatafora J.W."/>
            <person name="Tedersoo L."/>
            <person name="Vaario L.M."/>
            <person name="Yamada A."/>
            <person name="Yan M."/>
            <person name="Wang P."/>
            <person name="Xu J."/>
            <person name="Bruns T."/>
            <person name="Baldrian P."/>
            <person name="Vilgalys R."/>
            <person name="Dunand C."/>
            <person name="Henrissat B."/>
            <person name="Grigoriev I.V."/>
            <person name="Hibbett D."/>
            <person name="Nagy L.G."/>
            <person name="Martin F.M."/>
        </authorList>
    </citation>
    <scope>NUCLEOTIDE SEQUENCE</scope>
    <source>
        <strain evidence="1">P2</strain>
    </source>
</reference>